<comment type="caution">
    <text evidence="4">The sequence shown here is derived from an EMBL/GenBank/DDBJ whole genome shotgun (WGS) entry which is preliminary data.</text>
</comment>
<proteinExistence type="predicted"/>
<keyword evidence="1" id="KW-0694">RNA-binding</keyword>
<accession>A0A6N8EIA6</accession>
<dbReference type="SMART" id="SM00945">
    <property type="entry name" value="ProQ"/>
    <property type="match status" value="1"/>
</dbReference>
<evidence type="ECO:0000256" key="2">
    <source>
        <dbReference type="SAM" id="MobiDB-lite"/>
    </source>
</evidence>
<gene>
    <name evidence="4" type="ORF">GJ668_14180</name>
</gene>
<evidence type="ECO:0000256" key="1">
    <source>
        <dbReference type="ARBA" id="ARBA00022884"/>
    </source>
</evidence>
<dbReference type="GO" id="GO:0003723">
    <property type="term" value="F:RNA binding"/>
    <property type="evidence" value="ECO:0007669"/>
    <property type="project" value="UniProtKB-KW"/>
</dbReference>
<dbReference type="SUPFAM" id="SSF48657">
    <property type="entry name" value="FinO-like"/>
    <property type="match status" value="1"/>
</dbReference>
<name>A0A6N8EIA6_9GAMM</name>
<evidence type="ECO:0000259" key="3">
    <source>
        <dbReference type="SMART" id="SM00945"/>
    </source>
</evidence>
<dbReference type="RefSeq" id="WP_155450793.1">
    <property type="nucleotide sequence ID" value="NZ_WNKT01000034.1"/>
</dbReference>
<dbReference type="InterPro" id="IPR036442">
    <property type="entry name" value="ProQ/FinO_sf"/>
</dbReference>
<dbReference type="InterPro" id="IPR016103">
    <property type="entry name" value="ProQ/FinO"/>
</dbReference>
<dbReference type="EMBL" id="WNKT01000034">
    <property type="protein sequence ID" value="MTW22227.1"/>
    <property type="molecule type" value="Genomic_DNA"/>
</dbReference>
<reference evidence="4 5" key="1">
    <citation type="submission" date="2019-11" db="EMBL/GenBank/DDBJ databases">
        <title>Whole-genome sequence of the anaerobic purple sulfur bacterium Allochromatium palmeri DSM 15591.</title>
        <authorList>
            <person name="Kyndt J.A."/>
            <person name="Meyer T.E."/>
        </authorList>
    </citation>
    <scope>NUCLEOTIDE SEQUENCE [LARGE SCALE GENOMIC DNA]</scope>
    <source>
        <strain evidence="4 5">DSM 15591</strain>
    </source>
</reference>
<dbReference type="AlphaFoldDB" id="A0A6N8EIA6"/>
<dbReference type="Proteomes" id="UP000434044">
    <property type="component" value="Unassembled WGS sequence"/>
</dbReference>
<dbReference type="Pfam" id="PF04352">
    <property type="entry name" value="ProQ"/>
    <property type="match status" value="1"/>
</dbReference>
<dbReference type="OrthoDB" id="8421419at2"/>
<organism evidence="4 5">
    <name type="scientific">Allochromatium palmeri</name>
    <dbReference type="NCBI Taxonomy" id="231048"/>
    <lineage>
        <taxon>Bacteria</taxon>
        <taxon>Pseudomonadati</taxon>
        <taxon>Pseudomonadota</taxon>
        <taxon>Gammaproteobacteria</taxon>
        <taxon>Chromatiales</taxon>
        <taxon>Chromatiaceae</taxon>
        <taxon>Allochromatium</taxon>
    </lineage>
</organism>
<protein>
    <submittedName>
        <fullName evidence="4">Fertility inhibition FinO-like protein</fullName>
    </submittedName>
</protein>
<sequence length="239" mass="25745">MTDTPNPESTVAPDAKPQKPWIELAALYPACFDWQQPRPLKIGIREDLLAAGHDPKMIHRALAKYCARRPYLKVTLAGMPRLDLQGQPVGAVTEAEEAVAKAKLAGTWTPPNRPASNTAPAGQPAPDLPIDAPLSEDNIVTGRLELTLKFSALPKPMPVKSGMKIGVQTDSALVVATLPPKAWKKLEKAQAEWPQWVAALTGKLGTRAGADGEAVVVLEQPALQVFEKKAKPNNTHMEP</sequence>
<feature type="region of interest" description="Disordered" evidence="2">
    <location>
        <begin position="106"/>
        <end position="128"/>
    </location>
</feature>
<evidence type="ECO:0000313" key="5">
    <source>
        <dbReference type="Proteomes" id="UP000434044"/>
    </source>
</evidence>
<evidence type="ECO:0000313" key="4">
    <source>
        <dbReference type="EMBL" id="MTW22227.1"/>
    </source>
</evidence>
<feature type="domain" description="ProQ/FinO" evidence="3">
    <location>
        <begin position="13"/>
        <end position="126"/>
    </location>
</feature>
<dbReference type="Gene3D" id="1.10.1710.10">
    <property type="entry name" value="ProQ/FinO domain"/>
    <property type="match status" value="1"/>
</dbReference>
<keyword evidence="5" id="KW-1185">Reference proteome</keyword>